<feature type="non-terminal residue" evidence="2">
    <location>
        <position position="61"/>
    </location>
</feature>
<feature type="compositionally biased region" description="Basic and acidic residues" evidence="1">
    <location>
        <begin position="1"/>
        <end position="13"/>
    </location>
</feature>
<name>A0ABN9WYY1_9DINO</name>
<evidence type="ECO:0000313" key="2">
    <source>
        <dbReference type="EMBL" id="CAK0890880.1"/>
    </source>
</evidence>
<feature type="region of interest" description="Disordered" evidence="1">
    <location>
        <begin position="1"/>
        <end position="61"/>
    </location>
</feature>
<keyword evidence="3" id="KW-1185">Reference proteome</keyword>
<organism evidence="2 3">
    <name type="scientific">Prorocentrum cordatum</name>
    <dbReference type="NCBI Taxonomy" id="2364126"/>
    <lineage>
        <taxon>Eukaryota</taxon>
        <taxon>Sar</taxon>
        <taxon>Alveolata</taxon>
        <taxon>Dinophyceae</taxon>
        <taxon>Prorocentrales</taxon>
        <taxon>Prorocentraceae</taxon>
        <taxon>Prorocentrum</taxon>
    </lineage>
</organism>
<feature type="compositionally biased region" description="Basic residues" evidence="1">
    <location>
        <begin position="45"/>
        <end position="61"/>
    </location>
</feature>
<dbReference type="EMBL" id="CAUYUJ010019396">
    <property type="protein sequence ID" value="CAK0890880.1"/>
    <property type="molecule type" value="Genomic_DNA"/>
</dbReference>
<accession>A0ABN9WYY1</accession>
<sequence length="61" mass="6950">GSYHRGPPDERLRRPCRRHPAHRTGRPRTGWHCAQGRSAGGAAGGHRRPPRVPQHPQHRRL</sequence>
<dbReference type="Proteomes" id="UP001189429">
    <property type="component" value="Unassembled WGS sequence"/>
</dbReference>
<feature type="compositionally biased region" description="Basic residues" evidence="1">
    <location>
        <begin position="14"/>
        <end position="26"/>
    </location>
</feature>
<proteinExistence type="predicted"/>
<gene>
    <name evidence="2" type="ORF">PCOR1329_LOCUS70978</name>
</gene>
<comment type="caution">
    <text evidence="2">The sequence shown here is derived from an EMBL/GenBank/DDBJ whole genome shotgun (WGS) entry which is preliminary data.</text>
</comment>
<evidence type="ECO:0000256" key="1">
    <source>
        <dbReference type="SAM" id="MobiDB-lite"/>
    </source>
</evidence>
<feature type="non-terminal residue" evidence="2">
    <location>
        <position position="1"/>
    </location>
</feature>
<protein>
    <submittedName>
        <fullName evidence="2">Uncharacterized protein</fullName>
    </submittedName>
</protein>
<reference evidence="2" key="1">
    <citation type="submission" date="2023-10" db="EMBL/GenBank/DDBJ databases">
        <authorList>
            <person name="Chen Y."/>
            <person name="Shah S."/>
            <person name="Dougan E. K."/>
            <person name="Thang M."/>
            <person name="Chan C."/>
        </authorList>
    </citation>
    <scope>NUCLEOTIDE SEQUENCE [LARGE SCALE GENOMIC DNA]</scope>
</reference>
<evidence type="ECO:0000313" key="3">
    <source>
        <dbReference type="Proteomes" id="UP001189429"/>
    </source>
</evidence>